<dbReference type="GO" id="GO:0001510">
    <property type="term" value="P:RNA methylation"/>
    <property type="evidence" value="ECO:0007669"/>
    <property type="project" value="InterPro"/>
</dbReference>
<dbReference type="EMBL" id="DYZL01000217">
    <property type="protein sequence ID" value="HJH44300.1"/>
    <property type="molecule type" value="Genomic_DNA"/>
</dbReference>
<dbReference type="InterPro" id="IPR001678">
    <property type="entry name" value="MeTrfase_RsmB-F_NOP2_dom"/>
</dbReference>
<sequence>MSEKRSDNRRPQDGRSGGPRGGKGKGGPRRDGGRADAFGGKGKGGPRPGGKGGASARFGGDRASSRSGGRGKAPARSGDPRSGGERSGAPRGSWSGKRGAQPRQGGERPVGGRRDDGARPARFERDGKRPSRFAAKASRGDASASPSPKVPRDGERGPARSDAAGTRAPSGYAGRPDRPRPLRTKATPARLAALAALREVRERKAYAQDVIARDIDDSSLTPEDRAFATRLVLGVVSSTGTLDEVIDRVLDDPHDVSPQVRDALRISTYEIFFLDKRFHAAVDQGVELVKSVAPPAAGLTNYVLRQLVRLRAEFPFADPNRDIEALARLHAFPAWQAALLMNDLGPEAAFEFMRASNEPAPLFVAVNAAKTRDELVLRAFERVGEQVERVEIEGSEVPGCLRLDDPRTLLLPDVKRLLNQGRILVSDAASQQVAASVLPEKKPASFLEVGAGRATKTILIQSGALRRWGAQIEEYVALDNRAFKKKVLEERVERFGIHVSEALVGDVLDADELMPGRSFDAVFLDAPCSGLGTLRRHPEIRWRLKPDEIVDMARQQVAMLRALASHVNPGGTLAYATCTVTRMENDAVVKAFLKTEEGSRFRLAPIAGKSCISTRLSEGSPDAHFAVRFVRTDDAGGADDGDDGDAGDASRS</sequence>
<feature type="compositionally biased region" description="Basic and acidic residues" evidence="6">
    <location>
        <begin position="1"/>
        <end position="13"/>
    </location>
</feature>
<evidence type="ECO:0000259" key="7">
    <source>
        <dbReference type="PROSITE" id="PS51686"/>
    </source>
</evidence>
<keyword evidence="3 5" id="KW-0949">S-adenosyl-L-methionine</keyword>
<feature type="compositionally biased region" description="Gly residues" evidence="6">
    <location>
        <begin position="39"/>
        <end position="53"/>
    </location>
</feature>
<evidence type="ECO:0000256" key="3">
    <source>
        <dbReference type="ARBA" id="ARBA00022691"/>
    </source>
</evidence>
<reference evidence="8" key="1">
    <citation type="journal article" date="2021" name="PeerJ">
        <title>Extensive microbial diversity within the chicken gut microbiome revealed by metagenomics and culture.</title>
        <authorList>
            <person name="Gilroy R."/>
            <person name="Ravi A."/>
            <person name="Getino M."/>
            <person name="Pursley I."/>
            <person name="Horton D.L."/>
            <person name="Alikhan N.F."/>
            <person name="Baker D."/>
            <person name="Gharbi K."/>
            <person name="Hall N."/>
            <person name="Watson M."/>
            <person name="Adriaenssens E.M."/>
            <person name="Foster-Nyarko E."/>
            <person name="Jarju S."/>
            <person name="Secka A."/>
            <person name="Antonio M."/>
            <person name="Oren A."/>
            <person name="Chaudhuri R.R."/>
            <person name="La Ragione R."/>
            <person name="Hildebrand F."/>
            <person name="Pallen M.J."/>
        </authorList>
    </citation>
    <scope>NUCLEOTIDE SEQUENCE</scope>
    <source>
        <strain evidence="8">USAMLcec12-2067</strain>
    </source>
</reference>
<comment type="caution">
    <text evidence="5">Lacks conserved residue(s) required for the propagation of feature annotation.</text>
</comment>
<dbReference type="SUPFAM" id="SSF48013">
    <property type="entry name" value="NusB-like"/>
    <property type="match status" value="1"/>
</dbReference>
<gene>
    <name evidence="8" type="ORF">K8V16_10975</name>
</gene>
<dbReference type="PANTHER" id="PTHR22807:SF53">
    <property type="entry name" value="RIBOSOMAL RNA SMALL SUBUNIT METHYLTRANSFERASE B-RELATED"/>
    <property type="match status" value="1"/>
</dbReference>
<dbReference type="GO" id="GO:0006355">
    <property type="term" value="P:regulation of DNA-templated transcription"/>
    <property type="evidence" value="ECO:0007669"/>
    <property type="project" value="InterPro"/>
</dbReference>
<dbReference type="InterPro" id="IPR023267">
    <property type="entry name" value="RCMT"/>
</dbReference>
<name>A0A9D2VLR9_9ACTN</name>
<dbReference type="Pfam" id="PF01029">
    <property type="entry name" value="NusB"/>
    <property type="match status" value="1"/>
</dbReference>
<dbReference type="InterPro" id="IPR049560">
    <property type="entry name" value="MeTrfase_RsmB-F_NOP2_cat"/>
</dbReference>
<dbReference type="GO" id="GO:0008173">
    <property type="term" value="F:RNA methyltransferase activity"/>
    <property type="evidence" value="ECO:0007669"/>
    <property type="project" value="InterPro"/>
</dbReference>
<dbReference type="PROSITE" id="PS51686">
    <property type="entry name" value="SAM_MT_RSMB_NOP"/>
    <property type="match status" value="1"/>
</dbReference>
<accession>A0A9D2VLR9</accession>
<dbReference type="InterPro" id="IPR006027">
    <property type="entry name" value="NusB_RsmB_TIM44"/>
</dbReference>
<proteinExistence type="inferred from homology"/>
<dbReference type="GO" id="GO:0003723">
    <property type="term" value="F:RNA binding"/>
    <property type="evidence" value="ECO:0007669"/>
    <property type="project" value="UniProtKB-UniRule"/>
</dbReference>
<feature type="compositionally biased region" description="Acidic residues" evidence="6">
    <location>
        <begin position="636"/>
        <end position="646"/>
    </location>
</feature>
<dbReference type="AlphaFoldDB" id="A0A9D2VLR9"/>
<evidence type="ECO:0000256" key="5">
    <source>
        <dbReference type="PROSITE-ProRule" id="PRU01023"/>
    </source>
</evidence>
<dbReference type="Gene3D" id="3.40.50.150">
    <property type="entry name" value="Vaccinia Virus protein VP39"/>
    <property type="match status" value="1"/>
</dbReference>
<dbReference type="PRINTS" id="PR02008">
    <property type="entry name" value="RCMTFAMILY"/>
</dbReference>
<evidence type="ECO:0000256" key="4">
    <source>
        <dbReference type="ARBA" id="ARBA00022884"/>
    </source>
</evidence>
<feature type="compositionally biased region" description="Basic and acidic residues" evidence="6">
    <location>
        <begin position="150"/>
        <end position="159"/>
    </location>
</feature>
<dbReference type="PANTHER" id="PTHR22807">
    <property type="entry name" value="NOP2 YEAST -RELATED NOL1/NOP2/FMU SUN DOMAIN-CONTAINING"/>
    <property type="match status" value="1"/>
</dbReference>
<reference evidence="8" key="2">
    <citation type="submission" date="2021-09" db="EMBL/GenBank/DDBJ databases">
        <authorList>
            <person name="Gilroy R."/>
        </authorList>
    </citation>
    <scope>NUCLEOTIDE SEQUENCE</scope>
    <source>
        <strain evidence="8">USAMLcec12-2067</strain>
    </source>
</reference>
<feature type="active site" description="Nucleophile" evidence="5">
    <location>
        <position position="578"/>
    </location>
</feature>
<dbReference type="InterPro" id="IPR035926">
    <property type="entry name" value="NusB-like_sf"/>
</dbReference>
<dbReference type="Pfam" id="PF01189">
    <property type="entry name" value="Methyltr_RsmB-F"/>
    <property type="match status" value="1"/>
</dbReference>
<evidence type="ECO:0000256" key="6">
    <source>
        <dbReference type="SAM" id="MobiDB-lite"/>
    </source>
</evidence>
<evidence type="ECO:0000256" key="1">
    <source>
        <dbReference type="ARBA" id="ARBA00022603"/>
    </source>
</evidence>
<evidence type="ECO:0000256" key="2">
    <source>
        <dbReference type="ARBA" id="ARBA00022679"/>
    </source>
</evidence>
<dbReference type="InterPro" id="IPR029063">
    <property type="entry name" value="SAM-dependent_MTases_sf"/>
</dbReference>
<dbReference type="Gene3D" id="1.10.940.10">
    <property type="entry name" value="NusB-like"/>
    <property type="match status" value="1"/>
</dbReference>
<dbReference type="Proteomes" id="UP000789325">
    <property type="component" value="Unassembled WGS sequence"/>
</dbReference>
<protein>
    <submittedName>
        <fullName evidence="8">Antitermination protein NusB</fullName>
    </submittedName>
</protein>
<comment type="similarity">
    <text evidence="5">Belongs to the class I-like SAM-binding methyltransferase superfamily. RsmB/NOP family.</text>
</comment>
<evidence type="ECO:0000313" key="9">
    <source>
        <dbReference type="Proteomes" id="UP000789325"/>
    </source>
</evidence>
<feature type="domain" description="SAM-dependent MTase RsmB/NOP-type" evidence="7">
    <location>
        <begin position="352"/>
        <end position="632"/>
    </location>
</feature>
<feature type="region of interest" description="Disordered" evidence="6">
    <location>
        <begin position="633"/>
        <end position="652"/>
    </location>
</feature>
<feature type="region of interest" description="Disordered" evidence="6">
    <location>
        <begin position="1"/>
        <end position="185"/>
    </location>
</feature>
<feature type="binding site" evidence="5">
    <location>
        <position position="506"/>
    </location>
    <ligand>
        <name>S-adenosyl-L-methionine</name>
        <dbReference type="ChEBI" id="CHEBI:59789"/>
    </ligand>
</feature>
<feature type="binding site" evidence="5">
    <location>
        <position position="479"/>
    </location>
    <ligand>
        <name>S-adenosyl-L-methionine</name>
        <dbReference type="ChEBI" id="CHEBI:59789"/>
    </ligand>
</feature>
<comment type="caution">
    <text evidence="8">The sequence shown here is derived from an EMBL/GenBank/DDBJ whole genome shotgun (WGS) entry which is preliminary data.</text>
</comment>
<feature type="compositionally biased region" description="Low complexity" evidence="6">
    <location>
        <begin position="65"/>
        <end position="77"/>
    </location>
</feature>
<evidence type="ECO:0000313" key="8">
    <source>
        <dbReference type="EMBL" id="HJH44300.1"/>
    </source>
</evidence>
<organism evidence="8 9">
    <name type="scientific">Rubneribacter badeniensis</name>
    <dbReference type="NCBI Taxonomy" id="2070688"/>
    <lineage>
        <taxon>Bacteria</taxon>
        <taxon>Bacillati</taxon>
        <taxon>Actinomycetota</taxon>
        <taxon>Coriobacteriia</taxon>
        <taxon>Eggerthellales</taxon>
        <taxon>Eggerthellaceae</taxon>
        <taxon>Rubneribacter</taxon>
    </lineage>
</organism>
<dbReference type="SUPFAM" id="SSF53335">
    <property type="entry name" value="S-adenosyl-L-methionine-dependent methyltransferases"/>
    <property type="match status" value="1"/>
</dbReference>
<keyword evidence="4 5" id="KW-0694">RNA-binding</keyword>
<keyword evidence="2 5" id="KW-0808">Transferase</keyword>
<feature type="compositionally biased region" description="Basic and acidic residues" evidence="6">
    <location>
        <begin position="110"/>
        <end position="129"/>
    </location>
</feature>
<feature type="binding site" evidence="5">
    <location>
        <position position="525"/>
    </location>
    <ligand>
        <name>S-adenosyl-L-methionine</name>
        <dbReference type="ChEBI" id="CHEBI:59789"/>
    </ligand>
</feature>
<keyword evidence="1 5" id="KW-0489">Methyltransferase</keyword>